<organism evidence="1 2">
    <name type="scientific">Seminavis robusta</name>
    <dbReference type="NCBI Taxonomy" id="568900"/>
    <lineage>
        <taxon>Eukaryota</taxon>
        <taxon>Sar</taxon>
        <taxon>Stramenopiles</taxon>
        <taxon>Ochrophyta</taxon>
        <taxon>Bacillariophyta</taxon>
        <taxon>Bacillariophyceae</taxon>
        <taxon>Bacillariophycidae</taxon>
        <taxon>Naviculales</taxon>
        <taxon>Naviculaceae</taxon>
        <taxon>Seminavis</taxon>
    </lineage>
</organism>
<comment type="caution">
    <text evidence="1">The sequence shown here is derived from an EMBL/GenBank/DDBJ whole genome shotgun (WGS) entry which is preliminary data.</text>
</comment>
<proteinExistence type="predicted"/>
<gene>
    <name evidence="1" type="ORF">SEMRO_446_G144740.1</name>
</gene>
<name>A0A9N8HFA4_9STRA</name>
<reference evidence="1" key="1">
    <citation type="submission" date="2020-06" db="EMBL/GenBank/DDBJ databases">
        <authorList>
            <consortium name="Plant Systems Biology data submission"/>
        </authorList>
    </citation>
    <scope>NUCLEOTIDE SEQUENCE</scope>
    <source>
        <strain evidence="1">D6</strain>
    </source>
</reference>
<protein>
    <submittedName>
        <fullName evidence="1">Uncharacterized protein</fullName>
    </submittedName>
</protein>
<dbReference type="Proteomes" id="UP001153069">
    <property type="component" value="Unassembled WGS sequence"/>
</dbReference>
<sequence length="245" mass="27260">MSPQCQKRNLPFQENKADQPDAKKPKRCLLSLIDDDVFRNVLLPYLPSNKLDRCVQCSDLISAKEECRVCQEPICAECQDPKDHSCSDWYLRCVQCNKADDPDQMHHCPCCNGYSCRDCAPVTCITCHKKFLQDCCSSGDFCGRCEAAYQCGDCAKSEFRLLYECAGCGETACSDCIGEAHHCDAKAEFFCSECDPCDCCVGFGPSSDMRDPRLRGWCVGFCPDHFAACCGRASGYEYYGLGRTG</sequence>
<evidence type="ECO:0000313" key="1">
    <source>
        <dbReference type="EMBL" id="CAB9510657.1"/>
    </source>
</evidence>
<keyword evidence="2" id="KW-1185">Reference proteome</keyword>
<evidence type="ECO:0000313" key="2">
    <source>
        <dbReference type="Proteomes" id="UP001153069"/>
    </source>
</evidence>
<dbReference type="EMBL" id="CAICTM010000445">
    <property type="protein sequence ID" value="CAB9510657.1"/>
    <property type="molecule type" value="Genomic_DNA"/>
</dbReference>
<accession>A0A9N8HFA4</accession>
<dbReference type="AlphaFoldDB" id="A0A9N8HFA4"/>